<dbReference type="HOGENOM" id="CLU_031864_5_3_14"/>
<dbReference type="GO" id="GO:0005737">
    <property type="term" value="C:cytoplasm"/>
    <property type="evidence" value="ECO:0007669"/>
    <property type="project" value="InterPro"/>
</dbReference>
<comment type="subunit">
    <text evidence="6">Homodimer.</text>
</comment>
<dbReference type="GO" id="GO:0004791">
    <property type="term" value="F:thioredoxin-disulfide reductase (NADPH) activity"/>
    <property type="evidence" value="ECO:0007669"/>
    <property type="project" value="UniProtKB-UniRule"/>
</dbReference>
<dbReference type="AlphaFoldDB" id="Q8EUJ3"/>
<dbReference type="InterPro" id="IPR050097">
    <property type="entry name" value="Ferredoxin-NADP_redctase_2"/>
</dbReference>
<dbReference type="PRINTS" id="PR00469">
    <property type="entry name" value="PNDRDTASEII"/>
</dbReference>
<name>Q8EUJ3_MALP2</name>
<dbReference type="InterPro" id="IPR005982">
    <property type="entry name" value="Thioredox_Rdtase"/>
</dbReference>
<evidence type="ECO:0000313" key="9">
    <source>
        <dbReference type="EMBL" id="BAC44720.1"/>
    </source>
</evidence>
<comment type="similarity">
    <text evidence="6">Belongs to the class-II pyridine nucleotide-disulfide oxidoreductase family.</text>
</comment>
<evidence type="ECO:0000256" key="2">
    <source>
        <dbReference type="ARBA" id="ARBA00022827"/>
    </source>
</evidence>
<evidence type="ECO:0000256" key="7">
    <source>
        <dbReference type="RuleBase" id="RU003881"/>
    </source>
</evidence>
<keyword evidence="1 6" id="KW-0285">Flavoprotein</keyword>
<dbReference type="PANTHER" id="PTHR48105">
    <property type="entry name" value="THIOREDOXIN REDUCTASE 1-RELATED-RELATED"/>
    <property type="match status" value="1"/>
</dbReference>
<evidence type="ECO:0000256" key="1">
    <source>
        <dbReference type="ARBA" id="ARBA00022630"/>
    </source>
</evidence>
<dbReference type="InterPro" id="IPR008255">
    <property type="entry name" value="Pyr_nucl-diS_OxRdtase_2_AS"/>
</dbReference>
<organism evidence="9 10">
    <name type="scientific">Malacoplasma penetrans (strain HF-2)</name>
    <name type="common">Mycoplasma penetrans</name>
    <dbReference type="NCBI Taxonomy" id="272633"/>
    <lineage>
        <taxon>Bacteria</taxon>
        <taxon>Bacillati</taxon>
        <taxon>Mycoplasmatota</taxon>
        <taxon>Mycoplasmoidales</taxon>
        <taxon>Mycoplasmoidaceae</taxon>
        <taxon>Malacoplasma</taxon>
    </lineage>
</organism>
<proteinExistence type="inferred from homology"/>
<keyword evidence="7" id="KW-0521">NADP</keyword>
<dbReference type="STRING" id="272633.gene:10732054"/>
<dbReference type="EMBL" id="BA000026">
    <property type="protein sequence ID" value="BAC44720.1"/>
    <property type="molecule type" value="Genomic_DNA"/>
</dbReference>
<evidence type="ECO:0000256" key="6">
    <source>
        <dbReference type="RuleBase" id="RU003880"/>
    </source>
</evidence>
<evidence type="ECO:0000256" key="4">
    <source>
        <dbReference type="ARBA" id="ARBA00023157"/>
    </source>
</evidence>
<dbReference type="EC" id="1.8.1.9" evidence="6"/>
<sequence>MRIDSNYLNNPNFFDVLIVGAGPAGLTAALYCKRANLKVAFYEKETPGGKVVKTSFVENYPGFTSVSGPDLAMNFFKQVSELGVKFIFGEVTKIRKVGDIFHVFSADGQARYAKAVIIATGMTEKKIGVKNEAEYYGRGVSYCAICDAALYKDKPVAVIGGGNTALEESLYLADIVSKVYLIHRRQGFRADAMVVEKVKANKKIELVLDAIPHEFLGDGKTINGIIIKNVNDNRLLKINVDCIFPFIGFVPTNKMVEGLEITDPNTGFILVNEKMETSIPGLFSTGDVNNKTVRQISTAVGDGTIAAIEAKRYIENNFSE</sequence>
<keyword evidence="3 6" id="KW-0560">Oxidoreductase</keyword>
<evidence type="ECO:0000256" key="3">
    <source>
        <dbReference type="ARBA" id="ARBA00023002"/>
    </source>
</evidence>
<dbReference type="FunCoup" id="Q8EUJ3">
    <property type="interactions" value="159"/>
</dbReference>
<keyword evidence="10" id="KW-1185">Reference proteome</keyword>
<dbReference type="InterPro" id="IPR036188">
    <property type="entry name" value="FAD/NAD-bd_sf"/>
</dbReference>
<dbReference type="KEGG" id="mpe:MYPE9330"/>
<dbReference type="NCBIfam" id="TIGR01292">
    <property type="entry name" value="TRX_reduct"/>
    <property type="match status" value="1"/>
</dbReference>
<dbReference type="InterPro" id="IPR023753">
    <property type="entry name" value="FAD/NAD-binding_dom"/>
</dbReference>
<protein>
    <recommendedName>
        <fullName evidence="6">Thioredoxin reductase</fullName>
        <ecNumber evidence="6">1.8.1.9</ecNumber>
    </recommendedName>
</protein>
<evidence type="ECO:0000259" key="8">
    <source>
        <dbReference type="Pfam" id="PF07992"/>
    </source>
</evidence>
<evidence type="ECO:0000313" key="10">
    <source>
        <dbReference type="Proteomes" id="UP000002522"/>
    </source>
</evidence>
<keyword evidence="2 6" id="KW-0274">FAD</keyword>
<dbReference type="PRINTS" id="PR00368">
    <property type="entry name" value="FADPNR"/>
</dbReference>
<gene>
    <name evidence="9" type="ordered locus">MYPE9330</name>
</gene>
<keyword evidence="4" id="KW-1015">Disulfide bond</keyword>
<dbReference type="Proteomes" id="UP000002522">
    <property type="component" value="Chromosome"/>
</dbReference>
<comment type="catalytic activity">
    <reaction evidence="6">
        <text>[thioredoxin]-dithiol + NADP(+) = [thioredoxin]-disulfide + NADPH + H(+)</text>
        <dbReference type="Rhea" id="RHEA:20345"/>
        <dbReference type="Rhea" id="RHEA-COMP:10698"/>
        <dbReference type="Rhea" id="RHEA-COMP:10700"/>
        <dbReference type="ChEBI" id="CHEBI:15378"/>
        <dbReference type="ChEBI" id="CHEBI:29950"/>
        <dbReference type="ChEBI" id="CHEBI:50058"/>
        <dbReference type="ChEBI" id="CHEBI:57783"/>
        <dbReference type="ChEBI" id="CHEBI:58349"/>
        <dbReference type="EC" id="1.8.1.9"/>
    </reaction>
</comment>
<comment type="cofactor">
    <cofactor evidence="7">
        <name>FAD</name>
        <dbReference type="ChEBI" id="CHEBI:57692"/>
    </cofactor>
    <text evidence="7">Binds 1 FAD per subunit.</text>
</comment>
<dbReference type="RefSeq" id="WP_011077749.1">
    <property type="nucleotide sequence ID" value="NC_004432.1"/>
</dbReference>
<dbReference type="eggNOG" id="COG0492">
    <property type="taxonomic scope" value="Bacteria"/>
</dbReference>
<dbReference type="Gene3D" id="3.50.50.60">
    <property type="entry name" value="FAD/NAD(P)-binding domain"/>
    <property type="match status" value="2"/>
</dbReference>
<dbReference type="PROSITE" id="PS00573">
    <property type="entry name" value="PYRIDINE_REDOX_2"/>
    <property type="match status" value="1"/>
</dbReference>
<reference evidence="9 10" key="1">
    <citation type="journal article" date="2002" name="Nucleic Acids Res.">
        <title>The complete genomic sequence of Mycoplasma penetrans, an intracellular bacterial pathogen in humans.</title>
        <authorList>
            <person name="Sasaki Y."/>
            <person name="Ishikawa J."/>
            <person name="Yamashita A."/>
            <person name="Oshima K."/>
            <person name="Kenri T."/>
            <person name="Furuya K."/>
            <person name="Yoshino C."/>
            <person name="Horino A."/>
            <person name="Shiba T."/>
            <person name="Sasaki T."/>
            <person name="Hattori M."/>
        </authorList>
    </citation>
    <scope>NUCLEOTIDE SEQUENCE [LARGE SCALE GENOMIC DNA]</scope>
    <source>
        <strain evidence="9 10">HF-2</strain>
    </source>
</reference>
<evidence type="ECO:0000256" key="5">
    <source>
        <dbReference type="ARBA" id="ARBA00023284"/>
    </source>
</evidence>
<dbReference type="SUPFAM" id="SSF51905">
    <property type="entry name" value="FAD/NAD(P)-binding domain"/>
    <property type="match status" value="1"/>
</dbReference>
<dbReference type="InParanoid" id="Q8EUJ3"/>
<dbReference type="Pfam" id="PF07992">
    <property type="entry name" value="Pyr_redox_2"/>
    <property type="match status" value="1"/>
</dbReference>
<accession>Q8EUJ3</accession>
<keyword evidence="5 6" id="KW-0676">Redox-active center</keyword>
<feature type="domain" description="FAD/NAD(P)-binding" evidence="8">
    <location>
        <begin position="14"/>
        <end position="303"/>
    </location>
</feature>
<dbReference type="GO" id="GO:0019430">
    <property type="term" value="P:removal of superoxide radicals"/>
    <property type="evidence" value="ECO:0007669"/>
    <property type="project" value="UniProtKB-UniRule"/>
</dbReference>